<evidence type="ECO:0000313" key="3">
    <source>
        <dbReference type="EMBL" id="OJH35747.1"/>
    </source>
</evidence>
<dbReference type="SUPFAM" id="SSF56059">
    <property type="entry name" value="Glutathione synthetase ATP-binding domain-like"/>
    <property type="match status" value="1"/>
</dbReference>
<dbReference type="GO" id="GO:0046872">
    <property type="term" value="F:metal ion binding"/>
    <property type="evidence" value="ECO:0007669"/>
    <property type="project" value="InterPro"/>
</dbReference>
<dbReference type="GO" id="GO:0009432">
    <property type="term" value="P:SOS response"/>
    <property type="evidence" value="ECO:0007669"/>
    <property type="project" value="TreeGrafter"/>
</dbReference>
<evidence type="ECO:0000259" key="2">
    <source>
        <dbReference type="PROSITE" id="PS50975"/>
    </source>
</evidence>
<dbReference type="InterPro" id="IPR011761">
    <property type="entry name" value="ATP-grasp"/>
</dbReference>
<organism evidence="3 4">
    <name type="scientific">Cystobacter ferrugineus</name>
    <dbReference type="NCBI Taxonomy" id="83449"/>
    <lineage>
        <taxon>Bacteria</taxon>
        <taxon>Pseudomonadati</taxon>
        <taxon>Myxococcota</taxon>
        <taxon>Myxococcia</taxon>
        <taxon>Myxococcales</taxon>
        <taxon>Cystobacterineae</taxon>
        <taxon>Archangiaceae</taxon>
        <taxon>Cystobacter</taxon>
    </lineage>
</organism>
<dbReference type="GO" id="GO:0005524">
    <property type="term" value="F:ATP binding"/>
    <property type="evidence" value="ECO:0007669"/>
    <property type="project" value="UniProtKB-UniRule"/>
</dbReference>
<proteinExistence type="predicted"/>
<keyword evidence="4" id="KW-1185">Reference proteome</keyword>
<name>A0A1L9B0F3_9BACT</name>
<accession>A0A1L9B0F3</accession>
<dbReference type="PANTHER" id="PTHR21621">
    <property type="entry name" value="RIBOSOMAL PROTEIN S6 MODIFICATION PROTEIN"/>
    <property type="match status" value="1"/>
</dbReference>
<dbReference type="OrthoDB" id="4789744at2"/>
<dbReference type="Gene3D" id="3.30.470.20">
    <property type="entry name" value="ATP-grasp fold, B domain"/>
    <property type="match status" value="1"/>
</dbReference>
<dbReference type="STRING" id="83449.BON30_37480"/>
<dbReference type="RefSeq" id="WP_071903322.1">
    <property type="nucleotide sequence ID" value="NZ_MPIN01000013.1"/>
</dbReference>
<dbReference type="PROSITE" id="PS50975">
    <property type="entry name" value="ATP_GRASP"/>
    <property type="match status" value="1"/>
</dbReference>
<reference evidence="3 4" key="2">
    <citation type="submission" date="2016-12" db="EMBL/GenBank/DDBJ databases">
        <title>Draft Genome Sequence of Cystobacter ferrugineus Strain Cbfe23.</title>
        <authorList>
            <person name="Akbar S."/>
            <person name="Dowd S.E."/>
            <person name="Stevens D.C."/>
        </authorList>
    </citation>
    <scope>NUCLEOTIDE SEQUENCE [LARGE SCALE GENOMIC DNA]</scope>
    <source>
        <strain evidence="3 4">Cbfe23</strain>
    </source>
</reference>
<dbReference type="GO" id="GO:0005737">
    <property type="term" value="C:cytoplasm"/>
    <property type="evidence" value="ECO:0007669"/>
    <property type="project" value="TreeGrafter"/>
</dbReference>
<dbReference type="Proteomes" id="UP000182229">
    <property type="component" value="Unassembled WGS sequence"/>
</dbReference>
<keyword evidence="3" id="KW-0436">Ligase</keyword>
<keyword evidence="1" id="KW-0067">ATP-binding</keyword>
<gene>
    <name evidence="3" type="ORF">BON30_37480</name>
</gene>
<dbReference type="EMBL" id="MPIN01000013">
    <property type="protein sequence ID" value="OJH35747.1"/>
    <property type="molecule type" value="Genomic_DNA"/>
</dbReference>
<dbReference type="PANTHER" id="PTHR21621:SF0">
    <property type="entry name" value="BETA-CITRYLGLUTAMATE SYNTHASE B-RELATED"/>
    <property type="match status" value="1"/>
</dbReference>
<evidence type="ECO:0000256" key="1">
    <source>
        <dbReference type="PROSITE-ProRule" id="PRU00409"/>
    </source>
</evidence>
<dbReference type="Pfam" id="PF08443">
    <property type="entry name" value="RimK"/>
    <property type="match status" value="1"/>
</dbReference>
<reference evidence="4" key="1">
    <citation type="submission" date="2016-11" db="EMBL/GenBank/DDBJ databases">
        <authorList>
            <person name="Shukria A."/>
            <person name="Stevens D.C."/>
        </authorList>
    </citation>
    <scope>NUCLEOTIDE SEQUENCE [LARGE SCALE GENOMIC DNA]</scope>
    <source>
        <strain evidence="4">Cbfe23</strain>
    </source>
</reference>
<dbReference type="AlphaFoldDB" id="A0A1L9B0F3"/>
<evidence type="ECO:0000313" key="4">
    <source>
        <dbReference type="Proteomes" id="UP000182229"/>
    </source>
</evidence>
<comment type="caution">
    <text evidence="3">The sequence shown here is derived from an EMBL/GenBank/DDBJ whole genome shotgun (WGS) entry which is preliminary data.</text>
</comment>
<dbReference type="GO" id="GO:0018169">
    <property type="term" value="F:ribosomal S6-glutamic acid ligase activity"/>
    <property type="evidence" value="ECO:0007669"/>
    <property type="project" value="TreeGrafter"/>
</dbReference>
<feature type="domain" description="ATP-grasp" evidence="2">
    <location>
        <begin position="104"/>
        <end position="299"/>
    </location>
</feature>
<protein>
    <submittedName>
        <fullName evidence="3">Alpha-L-glutamate ligase</fullName>
    </submittedName>
</protein>
<dbReference type="InterPro" id="IPR013651">
    <property type="entry name" value="ATP-grasp_RimK-type"/>
</dbReference>
<sequence>MSPEPQLAVVYEHPEWFKPLFAVLDRRGVPYVPLRIDQHFFDLSERKPPAPVIFSRLAMSSFLRQGEHAIFYTQSLYSHWEQAGARIINGNPALAVDTSKARQLSLINSLGYATPATRVVHRRADLVRAAEGLRFPIVVKVNIGGSGAGVVRYESAEELAQAVEERSTPDSIDSVLLVQEYVPTKERHIVRAETLNGRFLYAITVTTTGGTFDLCPADACMVGKPQVTLEQTTLDADTIRAVEAISRAANMELCGIEFMIDERDGVRRFYDINGLSNFVARPLEVLGWDPHEQLVDYLEGVVAKARRGEAA</sequence>
<keyword evidence="1" id="KW-0547">Nucleotide-binding</keyword>